<feature type="transmembrane region" description="Helical" evidence="2">
    <location>
        <begin position="195"/>
        <end position="216"/>
    </location>
</feature>
<reference evidence="3" key="1">
    <citation type="journal article" date="2014" name="Int. J. Syst. Evol. Microbiol.">
        <title>Complete genome sequence of Corynebacterium casei LMG S-19264T (=DSM 44701T), isolated from a smear-ripened cheese.</title>
        <authorList>
            <consortium name="US DOE Joint Genome Institute (JGI-PGF)"/>
            <person name="Walter F."/>
            <person name="Albersmeier A."/>
            <person name="Kalinowski J."/>
            <person name="Ruckert C."/>
        </authorList>
    </citation>
    <scope>NUCLEOTIDE SEQUENCE</scope>
    <source>
        <strain evidence="3">CGMCC 4.7299</strain>
    </source>
</reference>
<sequence length="284" mass="29353">MSRDAPHTPDEAAPPQHGDPAPAIPRPSPPGQPDRTRRTPGGHADAGTAEVDGGDRANEAGTGPWAGYLWAAQRLDAVRRAASATAADRAATLDAARQEISAVHARLAPQRSRLVQDLGVPEAALTPLPAEREAAARAVAGGPAAALAAVRQARGTADAADAVILRPDRGSSWLRGATMTAWRQSAPLRPWARNLLVYGPFAAAVLVVQIVLYLVAPSGSLPTYALLCGLSLPVLAFGLGWTTIGFVYGGKGTKVDRTPVLGAVVCLTPVLLTCMGVGLLALFR</sequence>
<dbReference type="Proteomes" id="UP000656042">
    <property type="component" value="Unassembled WGS sequence"/>
</dbReference>
<evidence type="ECO:0000313" key="4">
    <source>
        <dbReference type="Proteomes" id="UP000656042"/>
    </source>
</evidence>
<feature type="compositionally biased region" description="Pro residues" evidence="1">
    <location>
        <begin position="22"/>
        <end position="32"/>
    </location>
</feature>
<comment type="caution">
    <text evidence="3">The sequence shown here is derived from an EMBL/GenBank/DDBJ whole genome shotgun (WGS) entry which is preliminary data.</text>
</comment>
<feature type="transmembrane region" description="Helical" evidence="2">
    <location>
        <begin position="260"/>
        <end position="283"/>
    </location>
</feature>
<name>A0A8J3C101_9ACTN</name>
<organism evidence="3 4">
    <name type="scientific">Mangrovihabitans endophyticus</name>
    <dbReference type="NCBI Taxonomy" id="1751298"/>
    <lineage>
        <taxon>Bacteria</taxon>
        <taxon>Bacillati</taxon>
        <taxon>Actinomycetota</taxon>
        <taxon>Actinomycetes</taxon>
        <taxon>Micromonosporales</taxon>
        <taxon>Micromonosporaceae</taxon>
        <taxon>Mangrovihabitans</taxon>
    </lineage>
</organism>
<proteinExistence type="predicted"/>
<evidence type="ECO:0000313" key="3">
    <source>
        <dbReference type="EMBL" id="GGL03386.1"/>
    </source>
</evidence>
<feature type="region of interest" description="Disordered" evidence="1">
    <location>
        <begin position="1"/>
        <end position="59"/>
    </location>
</feature>
<keyword evidence="2" id="KW-1133">Transmembrane helix</keyword>
<dbReference type="AlphaFoldDB" id="A0A8J3C101"/>
<evidence type="ECO:0000256" key="2">
    <source>
        <dbReference type="SAM" id="Phobius"/>
    </source>
</evidence>
<feature type="transmembrane region" description="Helical" evidence="2">
    <location>
        <begin position="222"/>
        <end position="248"/>
    </location>
</feature>
<protein>
    <submittedName>
        <fullName evidence="3">Uncharacterized protein</fullName>
    </submittedName>
</protein>
<evidence type="ECO:0000256" key="1">
    <source>
        <dbReference type="SAM" id="MobiDB-lite"/>
    </source>
</evidence>
<keyword evidence="4" id="KW-1185">Reference proteome</keyword>
<reference evidence="3" key="2">
    <citation type="submission" date="2020-09" db="EMBL/GenBank/DDBJ databases">
        <authorList>
            <person name="Sun Q."/>
            <person name="Zhou Y."/>
        </authorList>
    </citation>
    <scope>NUCLEOTIDE SEQUENCE</scope>
    <source>
        <strain evidence="3">CGMCC 4.7299</strain>
    </source>
</reference>
<accession>A0A8J3C101</accession>
<gene>
    <name evidence="3" type="ORF">GCM10012284_42470</name>
</gene>
<feature type="compositionally biased region" description="Basic and acidic residues" evidence="1">
    <location>
        <begin position="1"/>
        <end position="10"/>
    </location>
</feature>
<dbReference type="EMBL" id="BMMX01000021">
    <property type="protein sequence ID" value="GGL03386.1"/>
    <property type="molecule type" value="Genomic_DNA"/>
</dbReference>
<keyword evidence="2" id="KW-0472">Membrane</keyword>
<keyword evidence="2" id="KW-0812">Transmembrane</keyword>